<dbReference type="GO" id="GO:0004725">
    <property type="term" value="F:protein tyrosine phosphatase activity"/>
    <property type="evidence" value="ECO:0007669"/>
    <property type="project" value="InterPro"/>
</dbReference>
<sequence length="471" mass="54155">MYLYWSLCFKIGLALLKCVEANLGNHCYTVNDCGGYSGASCLNGLCSCVFTIQDNQCTVDAKFSFRAIVVGVVCGTVILIFLIIIGILLYRNFRVPTSGSSSISEIQTYIEYKRKSSDLLCFFYPMRLAVYQFMCLGNKDVKKRDDLHSSKINTRPSGYMYLQVTKVIQIRPIKVESLKSHVHEFLRHDGLEVRKEYMHLDTLVTYSEATVGNLPQNIEKNRSAKVPYDFNRVKLLETSDYPGENYINASHVLQKGYIITQFPLRTTLTGFWRMIWEQNVSNIIMVAPLNELKKCHRYYSAQVGKKCIMGDLKVTVIASVLHGENLKIRKILLRRHKEKRTVTHFHIYALNQLILAKEFVENVKFIRSSFRFQTQPSPIVVHSGSGVEWSGVFVLVDYLIQKIENGEKTIDIPADTLQLLDERKSSITEKHYELVYSCIRKYLKLHTTTKRNIVDEQEGSISNIDDYEELP</sequence>
<gene>
    <name evidence="6" type="primary">LOC111103936</name>
</gene>
<dbReference type="InterPro" id="IPR000242">
    <property type="entry name" value="PTP_cat"/>
</dbReference>
<dbReference type="OrthoDB" id="6274266at2759"/>
<name>A0A8B8AQ19_CRAVI</name>
<reference evidence="6" key="1">
    <citation type="submission" date="2025-08" db="UniProtKB">
        <authorList>
            <consortium name="RefSeq"/>
        </authorList>
    </citation>
    <scope>IDENTIFICATION</scope>
    <source>
        <tissue evidence="6">Whole sample</tissue>
    </source>
</reference>
<dbReference type="KEGG" id="cvn:111103936"/>
<dbReference type="RefSeq" id="XP_022293280.1">
    <property type="nucleotide sequence ID" value="XM_022437572.1"/>
</dbReference>
<evidence type="ECO:0000313" key="5">
    <source>
        <dbReference type="Proteomes" id="UP000694844"/>
    </source>
</evidence>
<feature type="transmembrane region" description="Helical" evidence="1">
    <location>
        <begin position="68"/>
        <end position="90"/>
    </location>
</feature>
<evidence type="ECO:0000259" key="3">
    <source>
        <dbReference type="PROSITE" id="PS50055"/>
    </source>
</evidence>
<proteinExistence type="predicted"/>
<dbReference type="Gene3D" id="3.90.190.10">
    <property type="entry name" value="Protein tyrosine phosphatase superfamily"/>
    <property type="match status" value="1"/>
</dbReference>
<keyword evidence="1" id="KW-0472">Membrane</keyword>
<feature type="chain" id="PRO_5034957082" evidence="2">
    <location>
        <begin position="22"/>
        <end position="471"/>
    </location>
</feature>
<evidence type="ECO:0000256" key="1">
    <source>
        <dbReference type="SAM" id="Phobius"/>
    </source>
</evidence>
<dbReference type="PANTHER" id="PTHR19134:SF449">
    <property type="entry name" value="TYROSINE-PROTEIN PHOSPHATASE 1"/>
    <property type="match status" value="1"/>
</dbReference>
<dbReference type="CDD" id="cd00047">
    <property type="entry name" value="PTPc"/>
    <property type="match status" value="1"/>
</dbReference>
<dbReference type="PROSITE" id="PS50056">
    <property type="entry name" value="TYR_PHOSPHATASE_2"/>
    <property type="match status" value="1"/>
</dbReference>
<keyword evidence="1" id="KW-1133">Transmembrane helix</keyword>
<dbReference type="PROSITE" id="PS50055">
    <property type="entry name" value="TYR_PHOSPHATASE_PTP"/>
    <property type="match status" value="1"/>
</dbReference>
<keyword evidence="5" id="KW-1185">Reference proteome</keyword>
<dbReference type="SUPFAM" id="SSF52799">
    <property type="entry name" value="(Phosphotyrosine protein) phosphatases II"/>
    <property type="match status" value="1"/>
</dbReference>
<dbReference type="Proteomes" id="UP000694844">
    <property type="component" value="Chromosome 7"/>
</dbReference>
<dbReference type="GeneID" id="111103936"/>
<dbReference type="PRINTS" id="PR00700">
    <property type="entry name" value="PRTYPHPHTASE"/>
</dbReference>
<dbReference type="InterPro" id="IPR003595">
    <property type="entry name" value="Tyr_Pase_cat"/>
</dbReference>
<dbReference type="SMART" id="SM00404">
    <property type="entry name" value="PTPc_motif"/>
    <property type="match status" value="1"/>
</dbReference>
<dbReference type="Pfam" id="PF00102">
    <property type="entry name" value="Y_phosphatase"/>
    <property type="match status" value="1"/>
</dbReference>
<evidence type="ECO:0000256" key="2">
    <source>
        <dbReference type="SAM" id="SignalP"/>
    </source>
</evidence>
<feature type="domain" description="Tyrosine specific protein phosphatases" evidence="4">
    <location>
        <begin position="357"/>
        <end position="434"/>
    </location>
</feature>
<evidence type="ECO:0000259" key="4">
    <source>
        <dbReference type="PROSITE" id="PS50056"/>
    </source>
</evidence>
<keyword evidence="2" id="KW-0732">Signal</keyword>
<dbReference type="InterPro" id="IPR000387">
    <property type="entry name" value="Tyr_Pase_dom"/>
</dbReference>
<accession>A0A8B8AQ19</accession>
<dbReference type="InterPro" id="IPR050348">
    <property type="entry name" value="Protein-Tyr_Phosphatase"/>
</dbReference>
<dbReference type="AlphaFoldDB" id="A0A8B8AQ19"/>
<protein>
    <submittedName>
        <fullName evidence="6">Tyrosine-protein phosphatase 10D-like isoform X1</fullName>
    </submittedName>
</protein>
<feature type="signal peptide" evidence="2">
    <location>
        <begin position="1"/>
        <end position="21"/>
    </location>
</feature>
<dbReference type="SMART" id="SM00194">
    <property type="entry name" value="PTPc"/>
    <property type="match status" value="1"/>
</dbReference>
<keyword evidence="1" id="KW-0812">Transmembrane</keyword>
<dbReference type="PANTHER" id="PTHR19134">
    <property type="entry name" value="RECEPTOR-TYPE TYROSINE-PROTEIN PHOSPHATASE"/>
    <property type="match status" value="1"/>
</dbReference>
<evidence type="ECO:0000313" key="6">
    <source>
        <dbReference type="RefSeq" id="XP_022293280.1"/>
    </source>
</evidence>
<feature type="domain" description="Tyrosine-protein phosphatase" evidence="3">
    <location>
        <begin position="193"/>
        <end position="442"/>
    </location>
</feature>
<dbReference type="InterPro" id="IPR029021">
    <property type="entry name" value="Prot-tyrosine_phosphatase-like"/>
</dbReference>
<organism evidence="5 6">
    <name type="scientific">Crassostrea virginica</name>
    <name type="common">Eastern oyster</name>
    <dbReference type="NCBI Taxonomy" id="6565"/>
    <lineage>
        <taxon>Eukaryota</taxon>
        <taxon>Metazoa</taxon>
        <taxon>Spiralia</taxon>
        <taxon>Lophotrochozoa</taxon>
        <taxon>Mollusca</taxon>
        <taxon>Bivalvia</taxon>
        <taxon>Autobranchia</taxon>
        <taxon>Pteriomorphia</taxon>
        <taxon>Ostreida</taxon>
        <taxon>Ostreoidea</taxon>
        <taxon>Ostreidae</taxon>
        <taxon>Crassostrea</taxon>
    </lineage>
</organism>